<dbReference type="InterPro" id="IPR002509">
    <property type="entry name" value="NODB_dom"/>
</dbReference>
<gene>
    <name evidence="2" type="ORF">BW247_12155</name>
</gene>
<dbReference type="InterPro" id="IPR011330">
    <property type="entry name" value="Glyco_hydro/deAcase_b/a-brl"/>
</dbReference>
<dbReference type="STRING" id="1765967.BW247_12155"/>
<dbReference type="AlphaFoldDB" id="A0A1P8UIT3"/>
<name>A0A1P8UIT3_9GAMM</name>
<dbReference type="PANTHER" id="PTHR43123">
    <property type="entry name" value="POLYSACCHARIDE DEACETYLASE-RELATED"/>
    <property type="match status" value="1"/>
</dbReference>
<protein>
    <submittedName>
        <fullName evidence="2">Chitin deacetylase</fullName>
    </submittedName>
</protein>
<dbReference type="Proteomes" id="UP000243807">
    <property type="component" value="Chromosome"/>
</dbReference>
<dbReference type="PANTHER" id="PTHR43123:SF1">
    <property type="entry name" value="POLYSACCHARIDE DEACETYLASE-RELATED"/>
    <property type="match status" value="1"/>
</dbReference>
<dbReference type="GO" id="GO:0016810">
    <property type="term" value="F:hydrolase activity, acting on carbon-nitrogen (but not peptide) bonds"/>
    <property type="evidence" value="ECO:0007669"/>
    <property type="project" value="InterPro"/>
</dbReference>
<dbReference type="SUPFAM" id="SSF88713">
    <property type="entry name" value="Glycoside hydrolase/deacetylase"/>
    <property type="match status" value="1"/>
</dbReference>
<reference evidence="2 3" key="1">
    <citation type="submission" date="2017-01" db="EMBL/GenBank/DDBJ databases">
        <title>Draft sequence of Acidihalobacter ferrooxidans strain DSM 14175 (strain V8).</title>
        <authorList>
            <person name="Khaleque H.N."/>
            <person name="Ramsay J.P."/>
            <person name="Murphy R.J.T."/>
            <person name="Kaksonen A.H."/>
            <person name="Boxall N.J."/>
            <person name="Watkin E.L.J."/>
        </authorList>
    </citation>
    <scope>NUCLEOTIDE SEQUENCE [LARGE SCALE GENOMIC DNA]</scope>
    <source>
        <strain evidence="2 3">V8</strain>
    </source>
</reference>
<evidence type="ECO:0000313" key="3">
    <source>
        <dbReference type="Proteomes" id="UP000243807"/>
    </source>
</evidence>
<feature type="domain" description="NodB homology" evidence="1">
    <location>
        <begin position="70"/>
        <end position="288"/>
    </location>
</feature>
<dbReference type="Pfam" id="PF01522">
    <property type="entry name" value="Polysacc_deac_1"/>
    <property type="match status" value="1"/>
</dbReference>
<organism evidence="2 3">
    <name type="scientific">Acidihalobacter ferrooxydans</name>
    <dbReference type="NCBI Taxonomy" id="1765967"/>
    <lineage>
        <taxon>Bacteria</taxon>
        <taxon>Pseudomonadati</taxon>
        <taxon>Pseudomonadota</taxon>
        <taxon>Gammaproteobacteria</taxon>
        <taxon>Chromatiales</taxon>
        <taxon>Ectothiorhodospiraceae</taxon>
        <taxon>Acidihalobacter</taxon>
    </lineage>
</organism>
<dbReference type="EMBL" id="CP019434">
    <property type="protein sequence ID" value="APZ43745.1"/>
    <property type="molecule type" value="Genomic_DNA"/>
</dbReference>
<evidence type="ECO:0000313" key="2">
    <source>
        <dbReference type="EMBL" id="APZ43745.1"/>
    </source>
</evidence>
<accession>A0A1P8UIT3</accession>
<keyword evidence="3" id="KW-1185">Reference proteome</keyword>
<dbReference type="RefSeq" id="WP_076837377.1">
    <property type="nucleotide sequence ID" value="NZ_CP019434.1"/>
</dbReference>
<evidence type="ECO:0000259" key="1">
    <source>
        <dbReference type="PROSITE" id="PS51677"/>
    </source>
</evidence>
<dbReference type="OrthoDB" id="9787041at2"/>
<dbReference type="KEGG" id="afy:BW247_12155"/>
<sequence>MTPSNVNLRPRDLIGYGINPPKVAWPDAARVAVSFVVNFEEGAEYSIADGDSRNEAVYEATERLESVPDYCLQSHYDYGTRAAWWRIMNLLDAHDIKCTVNACGLAVQRSPELAKDAVDRGHEISAHGWRWESHAHLDKSAEQNAIEKTVNAITEATGIPPVGWHTRSSPSSHTRSILMDRDHFIYDSDFYGDDLPVILSRPDGTPYVVLPYAFDTNDMQFHHAPRFVSADDFSDYVSRAFDWLWREGEETPKMMTIGLHLRIIGRPARMWALEKIIEHIKSRGSAWITTRENIARHWLSATDR</sequence>
<dbReference type="PROSITE" id="PS51677">
    <property type="entry name" value="NODB"/>
    <property type="match status" value="1"/>
</dbReference>
<dbReference type="Gene3D" id="3.20.20.370">
    <property type="entry name" value="Glycoside hydrolase/deacetylase"/>
    <property type="match status" value="1"/>
</dbReference>
<dbReference type="GO" id="GO:0005975">
    <property type="term" value="P:carbohydrate metabolic process"/>
    <property type="evidence" value="ECO:0007669"/>
    <property type="project" value="InterPro"/>
</dbReference>
<proteinExistence type="predicted"/>